<evidence type="ECO:0000313" key="3">
    <source>
        <dbReference type="Proteomes" id="UP000613512"/>
    </source>
</evidence>
<protein>
    <submittedName>
        <fullName evidence="2">Uncharacterized protein</fullName>
    </submittedName>
</protein>
<keyword evidence="3" id="KW-1185">Reference proteome</keyword>
<dbReference type="EMBL" id="BMEY01000011">
    <property type="protein sequence ID" value="GGA79264.1"/>
    <property type="molecule type" value="Genomic_DNA"/>
</dbReference>
<name>A0A916W950_9BACI</name>
<dbReference type="RefSeq" id="WP_188384846.1">
    <property type="nucleotide sequence ID" value="NZ_BMEY01000011.1"/>
</dbReference>
<gene>
    <name evidence="2" type="ORF">GCM10008025_23350</name>
</gene>
<sequence length="141" mass="16593">MVKKVSIFGLIFLLLLTCTTVFAQENPRDKLQNWSTNLLSSYPSKLLELLAETNLLSEIDLEQINELASNEMDQFHSSIISSRKQDVENYQRNYYQRLIETKANLLEVDFEEYSKLKQEELENEITTEIEDFLHDLLVEQK</sequence>
<organism evidence="2 3">
    <name type="scientific">Ornithinibacillus halotolerans</name>
    <dbReference type="NCBI Taxonomy" id="1274357"/>
    <lineage>
        <taxon>Bacteria</taxon>
        <taxon>Bacillati</taxon>
        <taxon>Bacillota</taxon>
        <taxon>Bacilli</taxon>
        <taxon>Bacillales</taxon>
        <taxon>Bacillaceae</taxon>
        <taxon>Ornithinibacillus</taxon>
    </lineage>
</organism>
<evidence type="ECO:0000313" key="2">
    <source>
        <dbReference type="EMBL" id="GGA79264.1"/>
    </source>
</evidence>
<dbReference type="Proteomes" id="UP000613512">
    <property type="component" value="Unassembled WGS sequence"/>
</dbReference>
<feature type="signal peptide" evidence="1">
    <location>
        <begin position="1"/>
        <end position="23"/>
    </location>
</feature>
<proteinExistence type="predicted"/>
<comment type="caution">
    <text evidence="2">The sequence shown here is derived from an EMBL/GenBank/DDBJ whole genome shotgun (WGS) entry which is preliminary data.</text>
</comment>
<dbReference type="AlphaFoldDB" id="A0A916W950"/>
<feature type="chain" id="PRO_5037940733" evidence="1">
    <location>
        <begin position="24"/>
        <end position="141"/>
    </location>
</feature>
<accession>A0A916W950</accession>
<reference evidence="2" key="2">
    <citation type="submission" date="2020-09" db="EMBL/GenBank/DDBJ databases">
        <authorList>
            <person name="Sun Q."/>
            <person name="Zhou Y."/>
        </authorList>
    </citation>
    <scope>NUCLEOTIDE SEQUENCE</scope>
    <source>
        <strain evidence="2">CGMCC 1.12408</strain>
    </source>
</reference>
<evidence type="ECO:0000256" key="1">
    <source>
        <dbReference type="SAM" id="SignalP"/>
    </source>
</evidence>
<keyword evidence="1" id="KW-0732">Signal</keyword>
<reference evidence="2" key="1">
    <citation type="journal article" date="2014" name="Int. J. Syst. Evol. Microbiol.">
        <title>Complete genome sequence of Corynebacterium casei LMG S-19264T (=DSM 44701T), isolated from a smear-ripened cheese.</title>
        <authorList>
            <consortium name="US DOE Joint Genome Institute (JGI-PGF)"/>
            <person name="Walter F."/>
            <person name="Albersmeier A."/>
            <person name="Kalinowski J."/>
            <person name="Ruckert C."/>
        </authorList>
    </citation>
    <scope>NUCLEOTIDE SEQUENCE</scope>
    <source>
        <strain evidence="2">CGMCC 1.12408</strain>
    </source>
</reference>